<protein>
    <recommendedName>
        <fullName evidence="1">MADF domain-containing protein</fullName>
    </recommendedName>
</protein>
<dbReference type="AlphaFoldDB" id="A0AAV0XMM0"/>
<organism evidence="2 3">
    <name type="scientific">Macrosiphum euphorbiae</name>
    <name type="common">potato aphid</name>
    <dbReference type="NCBI Taxonomy" id="13131"/>
    <lineage>
        <taxon>Eukaryota</taxon>
        <taxon>Metazoa</taxon>
        <taxon>Ecdysozoa</taxon>
        <taxon>Arthropoda</taxon>
        <taxon>Hexapoda</taxon>
        <taxon>Insecta</taxon>
        <taxon>Pterygota</taxon>
        <taxon>Neoptera</taxon>
        <taxon>Paraneoptera</taxon>
        <taxon>Hemiptera</taxon>
        <taxon>Sternorrhyncha</taxon>
        <taxon>Aphidomorpha</taxon>
        <taxon>Aphidoidea</taxon>
        <taxon>Aphididae</taxon>
        <taxon>Macrosiphini</taxon>
        <taxon>Macrosiphum</taxon>
    </lineage>
</organism>
<gene>
    <name evidence="2" type="ORF">MEUPH1_LOCUS24102</name>
</gene>
<sequence>MATSKSKYSLNEENVLKLITLYRHHEVLWNVKLSQYKNKDARNQAYKTISEEMNEPNFGPSDVPIKIKNLRTGYHQEKRKVEDSKKSASGANDVYKPKVFWFEALDIFLHPVVESRKTHSNLVIF</sequence>
<dbReference type="PANTHER" id="PTHR21505">
    <property type="entry name" value="MADF DOMAIN-CONTAINING PROTEIN-RELATED"/>
    <property type="match status" value="1"/>
</dbReference>
<evidence type="ECO:0000313" key="2">
    <source>
        <dbReference type="EMBL" id="CAI6369919.1"/>
    </source>
</evidence>
<dbReference type="Pfam" id="PF10545">
    <property type="entry name" value="MADF_DNA_bdg"/>
    <property type="match status" value="1"/>
</dbReference>
<feature type="domain" description="MADF" evidence="1">
    <location>
        <begin position="17"/>
        <end position="114"/>
    </location>
</feature>
<accession>A0AAV0XMM0</accession>
<name>A0AAV0XMM0_9HEMI</name>
<reference evidence="2 3" key="1">
    <citation type="submission" date="2023-01" db="EMBL/GenBank/DDBJ databases">
        <authorList>
            <person name="Whitehead M."/>
        </authorList>
    </citation>
    <scope>NUCLEOTIDE SEQUENCE [LARGE SCALE GENOMIC DNA]</scope>
</reference>
<keyword evidence="3" id="KW-1185">Reference proteome</keyword>
<dbReference type="EMBL" id="CARXXK010000117">
    <property type="protein sequence ID" value="CAI6369919.1"/>
    <property type="molecule type" value="Genomic_DNA"/>
</dbReference>
<evidence type="ECO:0000313" key="3">
    <source>
        <dbReference type="Proteomes" id="UP001160148"/>
    </source>
</evidence>
<dbReference type="SMART" id="SM00595">
    <property type="entry name" value="MADF"/>
    <property type="match status" value="1"/>
</dbReference>
<proteinExistence type="predicted"/>
<dbReference type="PANTHER" id="PTHR21505:SF12">
    <property type="entry name" value="MADF DOMAIN-CONTAINING PROTEIN-RELATED"/>
    <property type="match status" value="1"/>
</dbReference>
<dbReference type="Proteomes" id="UP001160148">
    <property type="component" value="Unassembled WGS sequence"/>
</dbReference>
<dbReference type="InterPro" id="IPR006578">
    <property type="entry name" value="MADF-dom"/>
</dbReference>
<comment type="caution">
    <text evidence="2">The sequence shown here is derived from an EMBL/GenBank/DDBJ whole genome shotgun (WGS) entry which is preliminary data.</text>
</comment>
<dbReference type="PROSITE" id="PS51029">
    <property type="entry name" value="MADF"/>
    <property type="match status" value="1"/>
</dbReference>
<evidence type="ECO:0000259" key="1">
    <source>
        <dbReference type="PROSITE" id="PS51029"/>
    </source>
</evidence>